<organism evidence="2 3">
    <name type="scientific">Hymenoscyphus albidus</name>
    <dbReference type="NCBI Taxonomy" id="595503"/>
    <lineage>
        <taxon>Eukaryota</taxon>
        <taxon>Fungi</taxon>
        <taxon>Dikarya</taxon>
        <taxon>Ascomycota</taxon>
        <taxon>Pezizomycotina</taxon>
        <taxon>Leotiomycetes</taxon>
        <taxon>Helotiales</taxon>
        <taxon>Helotiaceae</taxon>
        <taxon>Hymenoscyphus</taxon>
    </lineage>
</organism>
<proteinExistence type="predicted"/>
<keyword evidence="3" id="KW-1185">Reference proteome</keyword>
<comment type="caution">
    <text evidence="2">The sequence shown here is derived from an EMBL/GenBank/DDBJ whole genome shotgun (WGS) entry which is preliminary data.</text>
</comment>
<dbReference type="OrthoDB" id="10351472at2759"/>
<dbReference type="AlphaFoldDB" id="A0A9N9LIS9"/>
<dbReference type="Proteomes" id="UP000701801">
    <property type="component" value="Unassembled WGS sequence"/>
</dbReference>
<evidence type="ECO:0000313" key="3">
    <source>
        <dbReference type="Proteomes" id="UP000701801"/>
    </source>
</evidence>
<sequence length="119" mass="12577">MDSTSTSHQFDFRLTHAAVSATSDHDEDEDDGPASASATGNPVHAHDQPVSDHLECSLALPPAGLATRRDACPAPEVMVMTDIPSGSLCTLRYLLPTKVPPVPLPCACPARDEEAFRGI</sequence>
<evidence type="ECO:0000313" key="2">
    <source>
        <dbReference type="EMBL" id="CAG8973930.1"/>
    </source>
</evidence>
<feature type="region of interest" description="Disordered" evidence="1">
    <location>
        <begin position="1"/>
        <end position="55"/>
    </location>
</feature>
<name>A0A9N9LIS9_9HELO</name>
<evidence type="ECO:0000256" key="1">
    <source>
        <dbReference type="SAM" id="MobiDB-lite"/>
    </source>
</evidence>
<protein>
    <submittedName>
        <fullName evidence="2">Uncharacterized protein</fullName>
    </submittedName>
</protein>
<reference evidence="2" key="1">
    <citation type="submission" date="2021-07" db="EMBL/GenBank/DDBJ databases">
        <authorList>
            <person name="Durling M."/>
        </authorList>
    </citation>
    <scope>NUCLEOTIDE SEQUENCE</scope>
</reference>
<dbReference type="EMBL" id="CAJVRM010000083">
    <property type="protein sequence ID" value="CAG8973930.1"/>
    <property type="molecule type" value="Genomic_DNA"/>
</dbReference>
<gene>
    <name evidence="2" type="ORF">HYALB_00003708</name>
</gene>
<feature type="compositionally biased region" description="Basic and acidic residues" evidence="1">
    <location>
        <begin position="44"/>
        <end position="55"/>
    </location>
</feature>
<accession>A0A9N9LIS9</accession>